<dbReference type="Proteomes" id="UP000242427">
    <property type="component" value="Unassembled WGS sequence"/>
</dbReference>
<keyword evidence="3" id="KW-1185">Reference proteome</keyword>
<comment type="caution">
    <text evidence="2">The sequence shown here is derived from an EMBL/GenBank/DDBJ whole genome shotgun (WGS) entry which is preliminary data.</text>
</comment>
<accession>A0A9X7JVM2</accession>
<evidence type="ECO:0000313" key="3">
    <source>
        <dbReference type="Proteomes" id="UP000242427"/>
    </source>
</evidence>
<proteinExistence type="predicted"/>
<reference evidence="2 3" key="1">
    <citation type="submission" date="2018-03" db="EMBL/GenBank/DDBJ databases">
        <title>Chitinolytic properties of Streptosporangium nondiastaticum TBG75A20.</title>
        <authorList>
            <person name="Gayathri V."/>
            <person name="Shiburaj S."/>
        </authorList>
    </citation>
    <scope>NUCLEOTIDE SEQUENCE [LARGE SCALE GENOMIC DNA]</scope>
    <source>
        <strain evidence="2 3">TBG75A20</strain>
    </source>
</reference>
<gene>
    <name evidence="2" type="ORF">B7P34_00640</name>
</gene>
<feature type="compositionally biased region" description="Basic and acidic residues" evidence="1">
    <location>
        <begin position="40"/>
        <end position="55"/>
    </location>
</feature>
<evidence type="ECO:0000256" key="1">
    <source>
        <dbReference type="SAM" id="MobiDB-lite"/>
    </source>
</evidence>
<name>A0A9X7JVM2_9ACTN</name>
<sequence>MEATATAVPSGGEDIDAGDEVAGEPQLFCAVQGAGSSHVARGEEPGLGGHRGEGREPCVVREVQAEGELLPGGHPARHRVAHAFLSGCEGELALSIAQVDANGFATAVQTQDLAYGLVGEVP</sequence>
<organism evidence="2 3">
    <name type="scientific">Streptosporangium nondiastaticum</name>
    <dbReference type="NCBI Taxonomy" id="35764"/>
    <lineage>
        <taxon>Bacteria</taxon>
        <taxon>Bacillati</taxon>
        <taxon>Actinomycetota</taxon>
        <taxon>Actinomycetes</taxon>
        <taxon>Streptosporangiales</taxon>
        <taxon>Streptosporangiaceae</taxon>
        <taxon>Streptosporangium</taxon>
    </lineage>
</organism>
<dbReference type="EMBL" id="PXWG01000001">
    <property type="protein sequence ID" value="PSJ30556.1"/>
    <property type="molecule type" value="Genomic_DNA"/>
</dbReference>
<feature type="region of interest" description="Disordered" evidence="1">
    <location>
        <begin position="33"/>
        <end position="55"/>
    </location>
</feature>
<dbReference type="AlphaFoldDB" id="A0A9X7JVM2"/>
<evidence type="ECO:0000313" key="2">
    <source>
        <dbReference type="EMBL" id="PSJ30556.1"/>
    </source>
</evidence>
<protein>
    <submittedName>
        <fullName evidence="2">Uncharacterized protein</fullName>
    </submittedName>
</protein>